<name>A0A6J7AM64_9ZZZZ</name>
<accession>A0A6J7AM64</accession>
<evidence type="ECO:0000313" key="1">
    <source>
        <dbReference type="EMBL" id="CAB4833887.1"/>
    </source>
</evidence>
<dbReference type="EMBL" id="CAFABK010000073">
    <property type="protein sequence ID" value="CAB4833887.1"/>
    <property type="molecule type" value="Genomic_DNA"/>
</dbReference>
<reference evidence="1" key="1">
    <citation type="submission" date="2020-05" db="EMBL/GenBank/DDBJ databases">
        <authorList>
            <person name="Chiriac C."/>
            <person name="Salcher M."/>
            <person name="Ghai R."/>
            <person name="Kavagutti S V."/>
        </authorList>
    </citation>
    <scope>NUCLEOTIDE SEQUENCE</scope>
</reference>
<dbReference type="AlphaFoldDB" id="A0A6J7AM64"/>
<proteinExistence type="predicted"/>
<organism evidence="1">
    <name type="scientific">freshwater metagenome</name>
    <dbReference type="NCBI Taxonomy" id="449393"/>
    <lineage>
        <taxon>unclassified sequences</taxon>
        <taxon>metagenomes</taxon>
        <taxon>ecological metagenomes</taxon>
    </lineage>
</organism>
<sequence>MTTRLSISNFAGTERTLVAVGTARLASMLVTTRAAGPLSADVVEVVEVVAVNVAVGGTGGAWAAGIAMANGDWSLGE</sequence>
<protein>
    <submittedName>
        <fullName evidence="1">Unannotated protein</fullName>
    </submittedName>
</protein>
<gene>
    <name evidence="1" type="ORF">UFOPK3204_01348</name>
</gene>